<sequence length="266" mass="30390">MSNPIDRYIDSLYRDYDAGSAELTELKAEMKQHLLDAVRDLKAQGYTDEESAKIALDRFGDEDSLSAELQASFKLHRTFARGLLYASLVFAFIGIVVAGWFLQRDFHASREHSALTLGIGTMLKEQTAITPQLKEELDSFASQHMYGTRYIAVFQNPSNDPIFPQPLDRAVYIYPPDATHDTESGMGGGTDGYWSTQAQQERFVTRGYGAGWSLPFFAAYWLLFAIWGFVNAYRERRLTIIWGAAFACLNVFAYLLFRIRRKWLYH</sequence>
<keyword evidence="1" id="KW-1133">Transmembrane helix</keyword>
<evidence type="ECO:0000256" key="1">
    <source>
        <dbReference type="SAM" id="Phobius"/>
    </source>
</evidence>
<evidence type="ECO:0008006" key="4">
    <source>
        <dbReference type="Google" id="ProtNLM"/>
    </source>
</evidence>
<evidence type="ECO:0000313" key="3">
    <source>
        <dbReference type="Proteomes" id="UP001057134"/>
    </source>
</evidence>
<accession>A0ABY4RVT3</accession>
<reference evidence="2" key="2">
    <citation type="journal article" date="2021" name="J Anim Sci Technol">
        <title>Complete genome sequence of Paenibacillus konkukensis sp. nov. SK3146 as a potential probiotic strain.</title>
        <authorList>
            <person name="Jung H.I."/>
            <person name="Park S."/>
            <person name="Niu K.M."/>
            <person name="Lee S.W."/>
            <person name="Kothari D."/>
            <person name="Yi K.J."/>
            <person name="Kim S.K."/>
        </authorList>
    </citation>
    <scope>NUCLEOTIDE SEQUENCE</scope>
    <source>
        <strain evidence="2">SK3146</strain>
    </source>
</reference>
<gene>
    <name evidence="2" type="ORF">SK3146_05220</name>
</gene>
<feature type="transmembrane region" description="Helical" evidence="1">
    <location>
        <begin position="212"/>
        <end position="233"/>
    </location>
</feature>
<reference evidence="2" key="1">
    <citation type="submission" date="2018-02" db="EMBL/GenBank/DDBJ databases">
        <authorList>
            <person name="Kim S.-K."/>
            <person name="Jung H.-I."/>
            <person name="Lee S.-W."/>
        </authorList>
    </citation>
    <scope>NUCLEOTIDE SEQUENCE</scope>
    <source>
        <strain evidence="2">SK3146</strain>
    </source>
</reference>
<feature type="transmembrane region" description="Helical" evidence="1">
    <location>
        <begin position="82"/>
        <end position="102"/>
    </location>
</feature>
<name>A0ABY4RVT3_9BACL</name>
<dbReference type="EMBL" id="CP027059">
    <property type="protein sequence ID" value="UQZ85930.1"/>
    <property type="molecule type" value="Genomic_DNA"/>
</dbReference>
<protein>
    <recommendedName>
        <fullName evidence="4">DUF1707 domain-containing protein</fullName>
    </recommendedName>
</protein>
<keyword evidence="1" id="KW-0812">Transmembrane</keyword>
<evidence type="ECO:0000313" key="2">
    <source>
        <dbReference type="EMBL" id="UQZ85930.1"/>
    </source>
</evidence>
<dbReference type="InterPro" id="IPR047928">
    <property type="entry name" value="Perm_prefix_1"/>
</dbReference>
<dbReference type="Proteomes" id="UP001057134">
    <property type="component" value="Chromosome"/>
</dbReference>
<organism evidence="2 3">
    <name type="scientific">Paenibacillus konkukensis</name>
    <dbReference type="NCBI Taxonomy" id="2020716"/>
    <lineage>
        <taxon>Bacteria</taxon>
        <taxon>Bacillati</taxon>
        <taxon>Bacillota</taxon>
        <taxon>Bacilli</taxon>
        <taxon>Bacillales</taxon>
        <taxon>Paenibacillaceae</taxon>
        <taxon>Paenibacillus</taxon>
    </lineage>
</organism>
<dbReference type="RefSeq" id="WP_249861511.1">
    <property type="nucleotide sequence ID" value="NZ_CP027059.1"/>
</dbReference>
<proteinExistence type="predicted"/>
<dbReference type="NCBIfam" id="NF038403">
    <property type="entry name" value="perm_prefix_1"/>
    <property type="match status" value="1"/>
</dbReference>
<feature type="transmembrane region" description="Helical" evidence="1">
    <location>
        <begin position="239"/>
        <end position="257"/>
    </location>
</feature>
<keyword evidence="3" id="KW-1185">Reference proteome</keyword>
<keyword evidence="1" id="KW-0472">Membrane</keyword>